<dbReference type="AlphaFoldDB" id="A0A073JVU6"/>
<sequence length="162" mass="18890">MLEIRQANKKDVRAILEIYNDAIRHTTATFDLQDKTMTEMELWFTKYEQDYPLIVAEEDGVILGYCSLSPFREKEAYKRTVEISVYIGTGSRGKGVANRLMERILQIAKERGDQTIIAGITKGNDISVKLHEKFGFTYIGCFREVGYKFEQWQDVLFYQYMV</sequence>
<dbReference type="GO" id="GO:0016747">
    <property type="term" value="F:acyltransferase activity, transferring groups other than amino-acyl groups"/>
    <property type="evidence" value="ECO:0007669"/>
    <property type="project" value="InterPro"/>
</dbReference>
<dbReference type="InterPro" id="IPR000182">
    <property type="entry name" value="GNAT_dom"/>
</dbReference>
<dbReference type="Proteomes" id="UP000027822">
    <property type="component" value="Unassembled WGS sequence"/>
</dbReference>
<dbReference type="PROSITE" id="PS51186">
    <property type="entry name" value="GNAT"/>
    <property type="match status" value="1"/>
</dbReference>
<name>A0A073JVU6_9BACI</name>
<reference evidence="4 5" key="1">
    <citation type="submission" date="2014-06" db="EMBL/GenBank/DDBJ databases">
        <title>Draft genome sequence of Bacillus manliponensis JCM 15802 (MCCC 1A00708).</title>
        <authorList>
            <person name="Lai Q."/>
            <person name="Liu Y."/>
            <person name="Shao Z."/>
        </authorList>
    </citation>
    <scope>NUCLEOTIDE SEQUENCE [LARGE SCALE GENOMIC DNA]</scope>
    <source>
        <strain evidence="4 5">JCM 15802</strain>
    </source>
</reference>
<keyword evidence="5" id="KW-1185">Reference proteome</keyword>
<keyword evidence="2" id="KW-0012">Acyltransferase</keyword>
<gene>
    <name evidence="4" type="ORF">BAMA_06015</name>
</gene>
<dbReference type="SUPFAM" id="SSF55729">
    <property type="entry name" value="Acyl-CoA N-acyltransferases (Nat)"/>
    <property type="match status" value="1"/>
</dbReference>
<dbReference type="InterPro" id="IPR016181">
    <property type="entry name" value="Acyl_CoA_acyltransferase"/>
</dbReference>
<dbReference type="Pfam" id="PF13420">
    <property type="entry name" value="Acetyltransf_4"/>
    <property type="match status" value="1"/>
</dbReference>
<dbReference type="EMBL" id="JOTN01000015">
    <property type="protein sequence ID" value="KEK18336.1"/>
    <property type="molecule type" value="Genomic_DNA"/>
</dbReference>
<evidence type="ECO:0000256" key="2">
    <source>
        <dbReference type="ARBA" id="ARBA00023315"/>
    </source>
</evidence>
<evidence type="ECO:0000256" key="1">
    <source>
        <dbReference type="ARBA" id="ARBA00022679"/>
    </source>
</evidence>
<comment type="caution">
    <text evidence="4">The sequence shown here is derived from an EMBL/GenBank/DDBJ whole genome shotgun (WGS) entry which is preliminary data.</text>
</comment>
<dbReference type="STRING" id="574376.BAMA_06015"/>
<dbReference type="OrthoDB" id="9798006at2"/>
<accession>A0A073JVU6</accession>
<dbReference type="RefSeq" id="WP_034641251.1">
    <property type="nucleotide sequence ID" value="NZ_CBCSJC010000011.1"/>
</dbReference>
<dbReference type="CDD" id="cd04301">
    <property type="entry name" value="NAT_SF"/>
    <property type="match status" value="1"/>
</dbReference>
<dbReference type="eggNOG" id="COG1247">
    <property type="taxonomic scope" value="Bacteria"/>
</dbReference>
<keyword evidence="1 4" id="KW-0808">Transferase</keyword>
<dbReference type="PANTHER" id="PTHR43072">
    <property type="entry name" value="N-ACETYLTRANSFERASE"/>
    <property type="match status" value="1"/>
</dbReference>
<feature type="domain" description="N-acetyltransferase" evidence="3">
    <location>
        <begin position="2"/>
        <end position="162"/>
    </location>
</feature>
<dbReference type="Gene3D" id="3.40.630.30">
    <property type="match status" value="1"/>
</dbReference>
<organism evidence="4 5">
    <name type="scientific">Bacillus manliponensis</name>
    <dbReference type="NCBI Taxonomy" id="574376"/>
    <lineage>
        <taxon>Bacteria</taxon>
        <taxon>Bacillati</taxon>
        <taxon>Bacillota</taxon>
        <taxon>Bacilli</taxon>
        <taxon>Bacillales</taxon>
        <taxon>Bacillaceae</taxon>
        <taxon>Bacillus</taxon>
        <taxon>Bacillus cereus group</taxon>
    </lineage>
</organism>
<evidence type="ECO:0000313" key="5">
    <source>
        <dbReference type="Proteomes" id="UP000027822"/>
    </source>
</evidence>
<proteinExistence type="predicted"/>
<evidence type="ECO:0000259" key="3">
    <source>
        <dbReference type="PROSITE" id="PS51186"/>
    </source>
</evidence>
<evidence type="ECO:0000313" key="4">
    <source>
        <dbReference type="EMBL" id="KEK18336.1"/>
    </source>
</evidence>
<protein>
    <submittedName>
        <fullName evidence="4">GNAT family acetyltransferase</fullName>
    </submittedName>
</protein>
<dbReference type="PANTHER" id="PTHR43072:SF23">
    <property type="entry name" value="UPF0039 PROTEIN C11D3.02C"/>
    <property type="match status" value="1"/>
</dbReference>